<dbReference type="RefSeq" id="WP_348026870.1">
    <property type="nucleotide sequence ID" value="NZ_CP129113.1"/>
</dbReference>
<protein>
    <submittedName>
        <fullName evidence="4">Glycosyltransferase</fullName>
        <ecNumber evidence="4">2.4.-.-</ecNumber>
    </submittedName>
</protein>
<dbReference type="Pfam" id="PF00534">
    <property type="entry name" value="Glycos_transf_1"/>
    <property type="match status" value="1"/>
</dbReference>
<keyword evidence="5" id="KW-1185">Reference proteome</keyword>
<evidence type="ECO:0000313" key="5">
    <source>
        <dbReference type="Proteomes" id="UP001180087"/>
    </source>
</evidence>
<dbReference type="PANTHER" id="PTHR12526:SF629">
    <property type="entry name" value="TEICHURONIC ACID BIOSYNTHESIS GLYCOSYLTRANSFERASE TUAH-RELATED"/>
    <property type="match status" value="1"/>
</dbReference>
<organism evidence="4 5">
    <name type="scientific">Aciduricibacillus chroicocephali</name>
    <dbReference type="NCBI Taxonomy" id="3054939"/>
    <lineage>
        <taxon>Bacteria</taxon>
        <taxon>Bacillati</taxon>
        <taxon>Bacillota</taxon>
        <taxon>Bacilli</taxon>
        <taxon>Bacillales</taxon>
        <taxon>Bacillaceae</taxon>
        <taxon>Aciduricibacillus</taxon>
    </lineage>
</organism>
<evidence type="ECO:0000313" key="4">
    <source>
        <dbReference type="EMBL" id="WLV24142.1"/>
    </source>
</evidence>
<dbReference type="SUPFAM" id="SSF53756">
    <property type="entry name" value="UDP-Glycosyltransferase/glycogen phosphorylase"/>
    <property type="match status" value="1"/>
</dbReference>
<feature type="domain" description="Glycosyl transferase family 1" evidence="3">
    <location>
        <begin position="337"/>
        <end position="483"/>
    </location>
</feature>
<keyword evidence="1 4" id="KW-0328">Glycosyltransferase</keyword>
<accession>A0ABY9KWQ8</accession>
<dbReference type="Proteomes" id="UP001180087">
    <property type="component" value="Chromosome"/>
</dbReference>
<evidence type="ECO:0000256" key="2">
    <source>
        <dbReference type="ARBA" id="ARBA00022679"/>
    </source>
</evidence>
<dbReference type="GO" id="GO:0016757">
    <property type="term" value="F:glycosyltransferase activity"/>
    <property type="evidence" value="ECO:0007669"/>
    <property type="project" value="UniProtKB-KW"/>
</dbReference>
<dbReference type="EC" id="2.4.-.-" evidence="4"/>
<proteinExistence type="predicted"/>
<evidence type="ECO:0000256" key="1">
    <source>
        <dbReference type="ARBA" id="ARBA00022676"/>
    </source>
</evidence>
<dbReference type="PANTHER" id="PTHR12526">
    <property type="entry name" value="GLYCOSYLTRANSFERASE"/>
    <property type="match status" value="1"/>
</dbReference>
<dbReference type="Gene3D" id="3.40.50.2000">
    <property type="entry name" value="Glycogen Phosphorylase B"/>
    <property type="match status" value="3"/>
</dbReference>
<name>A0ABY9KWQ8_9BACI</name>
<reference evidence="4" key="1">
    <citation type="submission" date="2023-06" db="EMBL/GenBank/DDBJ databases">
        <title>A Treasure from Seagulls: Isolation and Description of Aciduricobacillus qingdaonensis gen. nov., sp. nov., a Rare Obligately Uric Acid-utilizing Member in the Family Bacillaceae.</title>
        <authorList>
            <person name="Liu W."/>
            <person name="Wang B."/>
        </authorList>
    </citation>
    <scope>NUCLEOTIDE SEQUENCE</scope>
    <source>
        <strain evidence="4">44XB</strain>
    </source>
</reference>
<dbReference type="EMBL" id="CP129113">
    <property type="protein sequence ID" value="WLV24142.1"/>
    <property type="molecule type" value="Genomic_DNA"/>
</dbReference>
<sequence length="509" mass="59171">MQKPKMFFLAETLDFEKSSLAFETIKQASLFAARGFETTLLSFDFNGFYPLLRSEIYLQTSLDKRVSIRNMHEELAGYSRPSLVKKEMPVFDVAIFEEQGHIDKISDSIYEIKSRGKVVKRIILGKTGTLAQIQYMEDPFRCYREDYNPWGKLKRKTYIGATMDERRQEIYYNKKGKAYMSIWYDRFTGEFDRAHLLNDKGMIIKEFSKSAARLKANWLNKMLEGADRPVTVSNSRETDEILREVAFKDVAKIMRLNNLSKTGDGELNDDLAMQDFSEFDGFFLHSETEKIELGRKYGNEDKMYVVPHCPRQDRRLFRLFKRRKKDKRLAVGLMYQSKKTDYRLIMTAFQLVYMQDAAVRLHLHGRESDKPHFQKLQKDLGLQEVTDFSTIVVQESKICEQALFSIIISSDGEGILPAMESMSVETPVIGVCSKKSNMQSGIVENGHTGYIMENSNVYALAEKMAYMYRNPSSCMEMGVNARRHIRRHYNEDQCARKWEAFIEEIVGDN</sequence>
<dbReference type="InterPro" id="IPR001296">
    <property type="entry name" value="Glyco_trans_1"/>
</dbReference>
<evidence type="ECO:0000259" key="3">
    <source>
        <dbReference type="Pfam" id="PF00534"/>
    </source>
</evidence>
<keyword evidence="2 4" id="KW-0808">Transferase</keyword>
<gene>
    <name evidence="4" type="ORF">QR721_10905</name>
</gene>